<feature type="transmembrane region" description="Helical" evidence="1">
    <location>
        <begin position="268"/>
        <end position="290"/>
    </location>
</feature>
<dbReference type="OrthoDB" id="4480814at2759"/>
<dbReference type="EMBL" id="VFLP01000024">
    <property type="protein sequence ID" value="TRX94174.1"/>
    <property type="molecule type" value="Genomic_DNA"/>
</dbReference>
<keyword evidence="1" id="KW-0812">Transmembrane</keyword>
<feature type="transmembrane region" description="Helical" evidence="1">
    <location>
        <begin position="195"/>
        <end position="220"/>
    </location>
</feature>
<evidence type="ECO:0000313" key="3">
    <source>
        <dbReference type="Proteomes" id="UP000319160"/>
    </source>
</evidence>
<dbReference type="PANTHER" id="PTHR28019">
    <property type="entry name" value="CELL MEMBRANE PROTEIN YLR413W-RELATED"/>
    <property type="match status" value="1"/>
</dbReference>
<dbReference type="AlphaFoldDB" id="A0A553I1V0"/>
<keyword evidence="3" id="KW-1185">Reference proteome</keyword>
<comment type="caution">
    <text evidence="2">The sequence shown here is derived from an EMBL/GenBank/DDBJ whole genome shotgun (WGS) entry which is preliminary data.</text>
</comment>
<reference evidence="3" key="1">
    <citation type="submission" date="2019-06" db="EMBL/GenBank/DDBJ databases">
        <title>Draft genome sequence of the griseofulvin-producing fungus Xylaria cubensis strain G536.</title>
        <authorList>
            <person name="Mead M.E."/>
            <person name="Raja H.A."/>
            <person name="Steenwyk J.L."/>
            <person name="Knowles S.L."/>
            <person name="Oberlies N.H."/>
            <person name="Rokas A."/>
        </authorList>
    </citation>
    <scope>NUCLEOTIDE SEQUENCE [LARGE SCALE GENOMIC DNA]</scope>
    <source>
        <strain evidence="3">G536</strain>
    </source>
</reference>
<evidence type="ECO:0008006" key="4">
    <source>
        <dbReference type="Google" id="ProtNLM"/>
    </source>
</evidence>
<proteinExistence type="predicted"/>
<dbReference type="Gene3D" id="1.20.140.150">
    <property type="match status" value="1"/>
</dbReference>
<dbReference type="InterPro" id="IPR052413">
    <property type="entry name" value="SUR7_domain"/>
</dbReference>
<feature type="transmembrane region" description="Helical" evidence="1">
    <location>
        <begin position="226"/>
        <end position="256"/>
    </location>
</feature>
<sequence>MGVGRYFCVALPFILTVASIIAALIAGLTGVSSNDLYLFRIDVTNLSIDASQLQDIVSNASSLVSGDKLDDITNQVTNNVENAGDDVSDKIKEIINRDSASDVASDITNALSGTIIKASDLGLANKYDFTLWGYCVTPQDGKKNCTKAEFDWASKELNLTWVDRLTQVVGLNITLPKELDDGLDAYKTITKWTEVVFIIAIVALGLELLVGLFTACSRAISCVTWIISGFATAAIIATAVLLTVTGSTVIGVVLGVSKHYGVKANLNNSFLAVIWISVAFAIGAGLFWLFSICCCKPENRPHGGKRHLDSEKHMPTGSYAPLGENHASGYGGYNYGAPQRGGARSDLAYEPYSHSRV</sequence>
<dbReference type="Pfam" id="PF06687">
    <property type="entry name" value="SUR7"/>
    <property type="match status" value="1"/>
</dbReference>
<dbReference type="GO" id="GO:0051285">
    <property type="term" value="C:cell cortex of cell tip"/>
    <property type="evidence" value="ECO:0007669"/>
    <property type="project" value="TreeGrafter"/>
</dbReference>
<keyword evidence="1" id="KW-1133">Transmembrane helix</keyword>
<organism evidence="2 3">
    <name type="scientific">Xylaria flabelliformis</name>
    <dbReference type="NCBI Taxonomy" id="2512241"/>
    <lineage>
        <taxon>Eukaryota</taxon>
        <taxon>Fungi</taxon>
        <taxon>Dikarya</taxon>
        <taxon>Ascomycota</taxon>
        <taxon>Pezizomycotina</taxon>
        <taxon>Sordariomycetes</taxon>
        <taxon>Xylariomycetidae</taxon>
        <taxon>Xylariales</taxon>
        <taxon>Xylariaceae</taxon>
        <taxon>Xylaria</taxon>
    </lineage>
</organism>
<evidence type="ECO:0000313" key="2">
    <source>
        <dbReference type="EMBL" id="TRX94174.1"/>
    </source>
</evidence>
<dbReference type="InterPro" id="IPR009571">
    <property type="entry name" value="SUR7/Rim9-like_fungi"/>
</dbReference>
<keyword evidence="1" id="KW-0472">Membrane</keyword>
<feature type="transmembrane region" description="Helical" evidence="1">
    <location>
        <begin position="6"/>
        <end position="31"/>
    </location>
</feature>
<dbReference type="GO" id="GO:0005886">
    <property type="term" value="C:plasma membrane"/>
    <property type="evidence" value="ECO:0007669"/>
    <property type="project" value="InterPro"/>
</dbReference>
<protein>
    <recommendedName>
        <fullName evidence="4">SUR7 protein</fullName>
    </recommendedName>
</protein>
<gene>
    <name evidence="2" type="ORF">FHL15_004942</name>
</gene>
<accession>A0A553I1V0</accession>
<name>A0A553I1V0_9PEZI</name>
<dbReference type="GO" id="GO:0031505">
    <property type="term" value="P:fungal-type cell wall organization"/>
    <property type="evidence" value="ECO:0007669"/>
    <property type="project" value="TreeGrafter"/>
</dbReference>
<dbReference type="PANTHER" id="PTHR28019:SF3">
    <property type="entry name" value="INTEGRAL MEMBRANE PROTEIN (AFU_ORTHOLOGUE AFUA_6G07470)"/>
    <property type="match status" value="1"/>
</dbReference>
<dbReference type="Proteomes" id="UP000319160">
    <property type="component" value="Unassembled WGS sequence"/>
</dbReference>
<evidence type="ECO:0000256" key="1">
    <source>
        <dbReference type="SAM" id="Phobius"/>
    </source>
</evidence>